<feature type="domain" description="HTH tetR-type" evidence="5">
    <location>
        <begin position="8"/>
        <end position="68"/>
    </location>
</feature>
<dbReference type="SUPFAM" id="SSF46689">
    <property type="entry name" value="Homeodomain-like"/>
    <property type="match status" value="1"/>
</dbReference>
<organism evidence="6 7">
    <name type="scientific">Bradyrhizobium centrolobii</name>
    <dbReference type="NCBI Taxonomy" id="1505087"/>
    <lineage>
        <taxon>Bacteria</taxon>
        <taxon>Pseudomonadati</taxon>
        <taxon>Pseudomonadota</taxon>
        <taxon>Alphaproteobacteria</taxon>
        <taxon>Hyphomicrobiales</taxon>
        <taxon>Nitrobacteraceae</taxon>
        <taxon>Bradyrhizobium</taxon>
    </lineage>
</organism>
<dbReference type="InterPro" id="IPR001647">
    <property type="entry name" value="HTH_TetR"/>
</dbReference>
<evidence type="ECO:0000256" key="4">
    <source>
        <dbReference type="PROSITE-ProRule" id="PRU00335"/>
    </source>
</evidence>
<dbReference type="PRINTS" id="PR00455">
    <property type="entry name" value="HTHTETR"/>
</dbReference>
<dbReference type="STRING" id="1505087.AYJ54_29090"/>
<dbReference type="InterPro" id="IPR036271">
    <property type="entry name" value="Tet_transcr_reg_TetR-rel_C_sf"/>
</dbReference>
<keyword evidence="7" id="KW-1185">Reference proteome</keyword>
<accession>A0A176Y9B4</accession>
<dbReference type="Gene3D" id="1.10.357.10">
    <property type="entry name" value="Tetracycline Repressor, domain 2"/>
    <property type="match status" value="1"/>
</dbReference>
<dbReference type="PANTHER" id="PTHR47506">
    <property type="entry name" value="TRANSCRIPTIONAL REGULATORY PROTEIN"/>
    <property type="match status" value="1"/>
</dbReference>
<dbReference type="InterPro" id="IPR009057">
    <property type="entry name" value="Homeodomain-like_sf"/>
</dbReference>
<keyword evidence="2 4" id="KW-0238">DNA-binding</keyword>
<dbReference type="PANTHER" id="PTHR47506:SF1">
    <property type="entry name" value="HTH-TYPE TRANSCRIPTIONAL REGULATOR YJDC"/>
    <property type="match status" value="1"/>
</dbReference>
<dbReference type="OrthoDB" id="9795242at2"/>
<dbReference type="GO" id="GO:0003677">
    <property type="term" value="F:DNA binding"/>
    <property type="evidence" value="ECO:0007669"/>
    <property type="project" value="UniProtKB-UniRule"/>
</dbReference>
<comment type="caution">
    <text evidence="6">The sequence shown here is derived from an EMBL/GenBank/DDBJ whole genome shotgun (WGS) entry which is preliminary data.</text>
</comment>
<feature type="DNA-binding region" description="H-T-H motif" evidence="4">
    <location>
        <begin position="31"/>
        <end position="50"/>
    </location>
</feature>
<proteinExistence type="predicted"/>
<name>A0A176Y9B4_9BRAD</name>
<dbReference type="PROSITE" id="PS01081">
    <property type="entry name" value="HTH_TETR_1"/>
    <property type="match status" value="1"/>
</dbReference>
<gene>
    <name evidence="6" type="ORF">AYJ54_29090</name>
</gene>
<dbReference type="EMBL" id="LUUB01000106">
    <property type="protein sequence ID" value="OAF01152.1"/>
    <property type="molecule type" value="Genomic_DNA"/>
</dbReference>
<evidence type="ECO:0000256" key="1">
    <source>
        <dbReference type="ARBA" id="ARBA00023015"/>
    </source>
</evidence>
<evidence type="ECO:0000259" key="5">
    <source>
        <dbReference type="PROSITE" id="PS50977"/>
    </source>
</evidence>
<evidence type="ECO:0000256" key="2">
    <source>
        <dbReference type="ARBA" id="ARBA00023125"/>
    </source>
</evidence>
<dbReference type="PROSITE" id="PS50977">
    <property type="entry name" value="HTH_TETR_2"/>
    <property type="match status" value="1"/>
</dbReference>
<keyword evidence="1" id="KW-0805">Transcription regulation</keyword>
<sequence>MANGRPREFDVELALDRAMELFWRKGYEGTSLSDLTETLGITRPSLYAAFGNKEVLFRTVLKRYEANVVTYRRKALNAHSAYAVARELLEGAANLFGDESKPAGCLGVQGALACGEDAEPVRQELVANRSAGERALRQRLKRAKTEGDLPADSNPASLARFLSAVVYGMAVLSAGGASHKELLQVTELALRIWSQES</sequence>
<dbReference type="Pfam" id="PF00440">
    <property type="entry name" value="TetR_N"/>
    <property type="match status" value="1"/>
</dbReference>
<dbReference type="InterPro" id="IPR023772">
    <property type="entry name" value="DNA-bd_HTH_TetR-type_CS"/>
</dbReference>
<protein>
    <submittedName>
        <fullName evidence="6">TetR family transcriptional regulator</fullName>
    </submittedName>
</protein>
<dbReference type="Gene3D" id="1.10.10.60">
    <property type="entry name" value="Homeodomain-like"/>
    <property type="match status" value="1"/>
</dbReference>
<evidence type="ECO:0000313" key="7">
    <source>
        <dbReference type="Proteomes" id="UP000076959"/>
    </source>
</evidence>
<evidence type="ECO:0000256" key="3">
    <source>
        <dbReference type="ARBA" id="ARBA00023163"/>
    </source>
</evidence>
<dbReference type="InterPro" id="IPR011075">
    <property type="entry name" value="TetR_C"/>
</dbReference>
<evidence type="ECO:0000313" key="6">
    <source>
        <dbReference type="EMBL" id="OAF01152.1"/>
    </source>
</evidence>
<dbReference type="Proteomes" id="UP000076959">
    <property type="component" value="Unassembled WGS sequence"/>
</dbReference>
<keyword evidence="3" id="KW-0804">Transcription</keyword>
<reference evidence="6 7" key="1">
    <citation type="submission" date="2016-03" db="EMBL/GenBank/DDBJ databases">
        <title>Draft Genome Sequence of the Strain BR 10245 (Bradyrhizobium sp.) isolated from nodules of Centrolobium paraense.</title>
        <authorList>
            <person name="Simoes-Araujo J.L.Sr."/>
            <person name="Barauna A.C."/>
            <person name="Silva K."/>
            <person name="Zilli J.E."/>
        </authorList>
    </citation>
    <scope>NUCLEOTIDE SEQUENCE [LARGE SCALE GENOMIC DNA]</scope>
    <source>
        <strain evidence="6 7">BR 10245</strain>
    </source>
</reference>
<dbReference type="Pfam" id="PF16925">
    <property type="entry name" value="TetR_C_13"/>
    <property type="match status" value="1"/>
</dbReference>
<dbReference type="AlphaFoldDB" id="A0A176Y9B4"/>
<dbReference type="SUPFAM" id="SSF48498">
    <property type="entry name" value="Tetracyclin repressor-like, C-terminal domain"/>
    <property type="match status" value="1"/>
</dbReference>